<dbReference type="GO" id="GO:0005886">
    <property type="term" value="C:plasma membrane"/>
    <property type="evidence" value="ECO:0007669"/>
    <property type="project" value="TreeGrafter"/>
</dbReference>
<dbReference type="InterPro" id="IPR006135">
    <property type="entry name" value="T3SS_substrate_exporter"/>
</dbReference>
<accession>A0A069RAW6</accession>
<protein>
    <recommendedName>
        <fullName evidence="3">Flagellar biosynthetic protein FlhB</fullName>
    </recommendedName>
</protein>
<dbReference type="AlphaFoldDB" id="A0A069RAW6"/>
<organism evidence="1 2">
    <name type="scientific">Peptoclostridium litorale DSM 5388</name>
    <dbReference type="NCBI Taxonomy" id="1121324"/>
    <lineage>
        <taxon>Bacteria</taxon>
        <taxon>Bacillati</taxon>
        <taxon>Bacillota</taxon>
        <taxon>Clostridia</taxon>
        <taxon>Peptostreptococcales</taxon>
        <taxon>Peptoclostridiaceae</taxon>
        <taxon>Peptoclostridium</taxon>
    </lineage>
</organism>
<dbReference type="STRING" id="1121324.CLIT_23c04390"/>
<keyword evidence="2" id="KW-1185">Reference proteome</keyword>
<proteinExistence type="predicted"/>
<evidence type="ECO:0000313" key="2">
    <source>
        <dbReference type="Proteomes" id="UP000027946"/>
    </source>
</evidence>
<dbReference type="RefSeq" id="WP_038268111.1">
    <property type="nucleotide sequence ID" value="NZ_FSRH01000003.1"/>
</dbReference>
<reference evidence="1 2" key="1">
    <citation type="submission" date="2014-03" db="EMBL/GenBank/DDBJ databases">
        <title>Genome sequence of Clostridium litorale W6, DSM 5388.</title>
        <authorList>
            <person name="Poehlein A."/>
            <person name="Jagirdar A."/>
            <person name="Khonsari B."/>
            <person name="Chibani C.M."/>
            <person name="Gutierrez Gutierrez D.A."/>
            <person name="Davydova E."/>
            <person name="Alghaithi H.S."/>
            <person name="Nair K.P."/>
            <person name="Dhamotharan K."/>
            <person name="Chandran L."/>
            <person name="G W."/>
            <person name="Daniel R."/>
        </authorList>
    </citation>
    <scope>NUCLEOTIDE SEQUENCE [LARGE SCALE GENOMIC DNA]</scope>
    <source>
        <strain evidence="1 2">W6</strain>
    </source>
</reference>
<dbReference type="OrthoDB" id="9810419at2"/>
<gene>
    <name evidence="1" type="ORF">CLIT_23c04390</name>
</gene>
<dbReference type="PANTHER" id="PTHR30531">
    <property type="entry name" value="FLAGELLAR BIOSYNTHETIC PROTEIN FLHB"/>
    <property type="match status" value="1"/>
</dbReference>
<dbReference type="Pfam" id="PF01312">
    <property type="entry name" value="Bac_export_2"/>
    <property type="match status" value="1"/>
</dbReference>
<dbReference type="InterPro" id="IPR029025">
    <property type="entry name" value="T3SS_substrate_exporter_C"/>
</dbReference>
<evidence type="ECO:0008006" key="3">
    <source>
        <dbReference type="Google" id="ProtNLM"/>
    </source>
</evidence>
<dbReference type="GO" id="GO:0009306">
    <property type="term" value="P:protein secretion"/>
    <property type="evidence" value="ECO:0007669"/>
    <property type="project" value="InterPro"/>
</dbReference>
<dbReference type="Gene3D" id="3.40.1690.10">
    <property type="entry name" value="secretion proteins EscU"/>
    <property type="match status" value="1"/>
</dbReference>
<evidence type="ECO:0000313" key="1">
    <source>
        <dbReference type="EMBL" id="KDR94166.1"/>
    </source>
</evidence>
<sequence>MNVKRGIKIATAIKYDMDKDSAPRLVAKGVGIVAENIIKKAQENNIKVLEDESISQSLMQLEVESEIPEVMYDAVAKILAFIYEMDRDKKGR</sequence>
<dbReference type="PANTHER" id="PTHR30531:SF12">
    <property type="entry name" value="FLAGELLAR BIOSYNTHETIC PROTEIN FLHB"/>
    <property type="match status" value="1"/>
</dbReference>
<dbReference type="eggNOG" id="COG2257">
    <property type="taxonomic scope" value="Bacteria"/>
</dbReference>
<dbReference type="Proteomes" id="UP000027946">
    <property type="component" value="Unassembled WGS sequence"/>
</dbReference>
<dbReference type="SUPFAM" id="SSF160544">
    <property type="entry name" value="EscU C-terminal domain-like"/>
    <property type="match status" value="1"/>
</dbReference>
<comment type="caution">
    <text evidence="1">The sequence shown here is derived from an EMBL/GenBank/DDBJ whole genome shotgun (WGS) entry which is preliminary data.</text>
</comment>
<dbReference type="EMBL" id="JJMM01000026">
    <property type="protein sequence ID" value="KDR94166.1"/>
    <property type="molecule type" value="Genomic_DNA"/>
</dbReference>
<name>A0A069RAW6_PEPLI</name>